<comment type="caution">
    <text evidence="2">The sequence shown here is derived from an EMBL/GenBank/DDBJ whole genome shotgun (WGS) entry which is preliminary data.</text>
</comment>
<accession>A0A366INB5</accession>
<dbReference type="Proteomes" id="UP000253509">
    <property type="component" value="Unassembled WGS sequence"/>
</dbReference>
<keyword evidence="3" id="KW-1185">Reference proteome</keyword>
<sequence length="53" mass="5756">MDPFDGGYRDMYCKLGLHTLTPCTYCGYTTPTPPSTTPAVDTTSFMDGLSDRG</sequence>
<feature type="region of interest" description="Disordered" evidence="1">
    <location>
        <begin position="30"/>
        <end position="53"/>
    </location>
</feature>
<reference evidence="2 3" key="1">
    <citation type="submission" date="2018-06" db="EMBL/GenBank/DDBJ databases">
        <title>Freshwater and sediment microbial communities from various areas in North America, analyzing microbe dynamics in response to fracking.</title>
        <authorList>
            <person name="Lamendella R."/>
        </authorList>
    </citation>
    <scope>NUCLEOTIDE SEQUENCE [LARGE SCALE GENOMIC DNA]</scope>
    <source>
        <strain evidence="2 3">3b_TX</strain>
    </source>
</reference>
<evidence type="ECO:0000313" key="2">
    <source>
        <dbReference type="EMBL" id="RBP73075.1"/>
    </source>
</evidence>
<organism evidence="2 3">
    <name type="scientific">Brevibacterium celere</name>
    <dbReference type="NCBI Taxonomy" id="225845"/>
    <lineage>
        <taxon>Bacteria</taxon>
        <taxon>Bacillati</taxon>
        <taxon>Actinomycetota</taxon>
        <taxon>Actinomycetes</taxon>
        <taxon>Micrococcales</taxon>
        <taxon>Brevibacteriaceae</taxon>
        <taxon>Brevibacterium</taxon>
    </lineage>
</organism>
<protein>
    <submittedName>
        <fullName evidence="2">Uncharacterized protein</fullName>
    </submittedName>
</protein>
<dbReference type="AlphaFoldDB" id="A0A366INB5"/>
<dbReference type="EMBL" id="QNSB01000003">
    <property type="protein sequence ID" value="RBP73075.1"/>
    <property type="molecule type" value="Genomic_DNA"/>
</dbReference>
<name>A0A366INB5_9MICO</name>
<proteinExistence type="predicted"/>
<evidence type="ECO:0000313" key="3">
    <source>
        <dbReference type="Proteomes" id="UP000253509"/>
    </source>
</evidence>
<gene>
    <name evidence="2" type="ORF">DFO65_103373</name>
</gene>
<evidence type="ECO:0000256" key="1">
    <source>
        <dbReference type="SAM" id="MobiDB-lite"/>
    </source>
</evidence>